<proteinExistence type="predicted"/>
<dbReference type="AlphaFoldDB" id="A0A4V5N3T0"/>
<dbReference type="EMBL" id="NAJP01000180">
    <property type="protein sequence ID" value="TKA24449.1"/>
    <property type="molecule type" value="Genomic_DNA"/>
</dbReference>
<dbReference type="Proteomes" id="UP000310066">
    <property type="component" value="Unassembled WGS sequence"/>
</dbReference>
<feature type="region of interest" description="Disordered" evidence="1">
    <location>
        <begin position="1"/>
        <end position="58"/>
    </location>
</feature>
<sequence>MALNVPVVRTNTIKRAGSSSSLGHSAIEHENDLAPVTPRSRRNSDSSVNAGAAAPTAP</sequence>
<evidence type="ECO:0000256" key="1">
    <source>
        <dbReference type="SAM" id="MobiDB-lite"/>
    </source>
</evidence>
<accession>A0A4V5N3T0</accession>
<evidence type="ECO:0000313" key="3">
    <source>
        <dbReference type="Proteomes" id="UP000310066"/>
    </source>
</evidence>
<organism evidence="2 3">
    <name type="scientific">Friedmanniomyces endolithicus</name>
    <dbReference type="NCBI Taxonomy" id="329885"/>
    <lineage>
        <taxon>Eukaryota</taxon>
        <taxon>Fungi</taxon>
        <taxon>Dikarya</taxon>
        <taxon>Ascomycota</taxon>
        <taxon>Pezizomycotina</taxon>
        <taxon>Dothideomycetes</taxon>
        <taxon>Dothideomycetidae</taxon>
        <taxon>Mycosphaerellales</taxon>
        <taxon>Teratosphaeriaceae</taxon>
        <taxon>Friedmanniomyces</taxon>
    </lineage>
</organism>
<dbReference type="OrthoDB" id="194443at2759"/>
<feature type="compositionally biased region" description="Polar residues" evidence="1">
    <location>
        <begin position="9"/>
        <end position="23"/>
    </location>
</feature>
<protein>
    <submittedName>
        <fullName evidence="2">Uncharacterized protein</fullName>
    </submittedName>
</protein>
<name>A0A4V5N3T0_9PEZI</name>
<reference evidence="2 3" key="1">
    <citation type="submission" date="2017-03" db="EMBL/GenBank/DDBJ databases">
        <title>Genomes of endolithic fungi from Antarctica.</title>
        <authorList>
            <person name="Coleine C."/>
            <person name="Masonjones S."/>
            <person name="Stajich J.E."/>
        </authorList>
    </citation>
    <scope>NUCLEOTIDE SEQUENCE [LARGE SCALE GENOMIC DNA]</scope>
    <source>
        <strain evidence="2 3">CCFEE 5311</strain>
    </source>
</reference>
<gene>
    <name evidence="2" type="ORF">B0A54_17388</name>
</gene>
<feature type="non-terminal residue" evidence="2">
    <location>
        <position position="58"/>
    </location>
</feature>
<evidence type="ECO:0000313" key="2">
    <source>
        <dbReference type="EMBL" id="TKA24449.1"/>
    </source>
</evidence>
<comment type="caution">
    <text evidence="2">The sequence shown here is derived from an EMBL/GenBank/DDBJ whole genome shotgun (WGS) entry which is preliminary data.</text>
</comment>